<protein>
    <recommendedName>
        <fullName evidence="4">DUF3108 domain-containing protein</fullName>
    </recommendedName>
</protein>
<evidence type="ECO:0000256" key="1">
    <source>
        <dbReference type="SAM" id="SignalP"/>
    </source>
</evidence>
<dbReference type="STRING" id="1385369.N825_25035"/>
<name>W9HAY5_9PROT</name>
<dbReference type="EMBL" id="AVFL01000003">
    <property type="protein sequence ID" value="EWY41867.1"/>
    <property type="molecule type" value="Genomic_DNA"/>
</dbReference>
<sequence length="219" mass="23593">MSVFRAAAILGLSVLVSSSVLIPTSSRALQAPKAALDFTVLRNGDEVGTQKFRFQPAAEGLNVAVDTNIVVKFALIPVYRFEHHAEEVWRGDQLVSLVSSTNDDGTRHTLKVTAGASQLDIEGDGKTSRMPGASIPASLWNPATVSQSTLLNTLVGDAMAVRLIDMGEEVVSVHGAKRPARHYAMTGDLARELWYDAAGSLVKVRFKAKDDSDIQYVLN</sequence>
<reference evidence="2 3" key="1">
    <citation type="submission" date="2013-08" db="EMBL/GenBank/DDBJ databases">
        <title>The genome sequence of Skermanella stibiiresistens.</title>
        <authorList>
            <person name="Zhu W."/>
            <person name="Wang G."/>
        </authorList>
    </citation>
    <scope>NUCLEOTIDE SEQUENCE [LARGE SCALE GENOMIC DNA]</scope>
    <source>
        <strain evidence="2 3">SB22</strain>
    </source>
</reference>
<feature type="signal peptide" evidence="1">
    <location>
        <begin position="1"/>
        <end position="22"/>
    </location>
</feature>
<feature type="chain" id="PRO_5004921746" description="DUF3108 domain-containing protein" evidence="1">
    <location>
        <begin position="23"/>
        <end position="219"/>
    </location>
</feature>
<keyword evidence="1" id="KW-0732">Signal</keyword>
<evidence type="ECO:0000313" key="2">
    <source>
        <dbReference type="EMBL" id="EWY41867.1"/>
    </source>
</evidence>
<comment type="caution">
    <text evidence="2">The sequence shown here is derived from an EMBL/GenBank/DDBJ whole genome shotgun (WGS) entry which is preliminary data.</text>
</comment>
<evidence type="ECO:0000313" key="3">
    <source>
        <dbReference type="Proteomes" id="UP000019486"/>
    </source>
</evidence>
<dbReference type="Pfam" id="PF19630">
    <property type="entry name" value="DUF6134"/>
    <property type="match status" value="1"/>
</dbReference>
<dbReference type="InterPro" id="IPR045767">
    <property type="entry name" value="DUF6134"/>
</dbReference>
<dbReference type="Proteomes" id="UP000019486">
    <property type="component" value="Unassembled WGS sequence"/>
</dbReference>
<proteinExistence type="predicted"/>
<gene>
    <name evidence="2" type="ORF">N825_25035</name>
</gene>
<evidence type="ECO:0008006" key="4">
    <source>
        <dbReference type="Google" id="ProtNLM"/>
    </source>
</evidence>
<dbReference type="OrthoDB" id="6086999at2"/>
<dbReference type="AlphaFoldDB" id="W9HAY5"/>
<accession>W9HAY5</accession>
<keyword evidence="3" id="KW-1185">Reference proteome</keyword>
<organism evidence="2 3">
    <name type="scientific">Skermanella stibiiresistens SB22</name>
    <dbReference type="NCBI Taxonomy" id="1385369"/>
    <lineage>
        <taxon>Bacteria</taxon>
        <taxon>Pseudomonadati</taxon>
        <taxon>Pseudomonadota</taxon>
        <taxon>Alphaproteobacteria</taxon>
        <taxon>Rhodospirillales</taxon>
        <taxon>Azospirillaceae</taxon>
        <taxon>Skermanella</taxon>
    </lineage>
</organism>
<dbReference type="RefSeq" id="WP_051511635.1">
    <property type="nucleotide sequence ID" value="NZ_AVFL01000003.1"/>
</dbReference>